<keyword evidence="2" id="KW-0812">Transmembrane</keyword>
<dbReference type="EMBL" id="FNIE01000004">
    <property type="protein sequence ID" value="SDN41439.1"/>
    <property type="molecule type" value="Genomic_DNA"/>
</dbReference>
<dbReference type="RefSeq" id="WP_107408864.1">
    <property type="nucleotide sequence ID" value="NZ_FNIE01000004.1"/>
</dbReference>
<feature type="region of interest" description="Disordered" evidence="1">
    <location>
        <begin position="1"/>
        <end position="24"/>
    </location>
</feature>
<feature type="region of interest" description="Disordered" evidence="1">
    <location>
        <begin position="186"/>
        <end position="231"/>
    </location>
</feature>
<gene>
    <name evidence="3" type="ORF">SAMN05216259_10476</name>
</gene>
<feature type="compositionally biased region" description="Gly residues" evidence="1">
    <location>
        <begin position="352"/>
        <end position="373"/>
    </location>
</feature>
<keyword evidence="4" id="KW-1185">Reference proteome</keyword>
<dbReference type="STRING" id="310781.SAMN05216259_10476"/>
<keyword evidence="2" id="KW-0472">Membrane</keyword>
<protein>
    <submittedName>
        <fullName evidence="3">Uncharacterized protein</fullName>
    </submittedName>
</protein>
<dbReference type="AlphaFoldDB" id="A0A1H0B729"/>
<dbReference type="Proteomes" id="UP000199341">
    <property type="component" value="Unassembled WGS sequence"/>
</dbReference>
<accession>A0A1H0B729</accession>
<evidence type="ECO:0000256" key="1">
    <source>
        <dbReference type="SAM" id="MobiDB-lite"/>
    </source>
</evidence>
<keyword evidence="2" id="KW-1133">Transmembrane helix</keyword>
<dbReference type="OrthoDB" id="3481735at2"/>
<feature type="region of interest" description="Disordered" evidence="1">
    <location>
        <begin position="281"/>
        <end position="402"/>
    </location>
</feature>
<feature type="compositionally biased region" description="Low complexity" evidence="1">
    <location>
        <begin position="374"/>
        <end position="393"/>
    </location>
</feature>
<evidence type="ECO:0000256" key="2">
    <source>
        <dbReference type="SAM" id="Phobius"/>
    </source>
</evidence>
<feature type="compositionally biased region" description="Low complexity" evidence="1">
    <location>
        <begin position="307"/>
        <end position="321"/>
    </location>
</feature>
<feature type="compositionally biased region" description="Low complexity" evidence="1">
    <location>
        <begin position="221"/>
        <end position="231"/>
    </location>
</feature>
<feature type="compositionally biased region" description="Polar residues" evidence="1">
    <location>
        <begin position="283"/>
        <end position="306"/>
    </location>
</feature>
<feature type="compositionally biased region" description="Low complexity" evidence="1">
    <location>
        <begin position="186"/>
        <end position="212"/>
    </location>
</feature>
<evidence type="ECO:0000313" key="4">
    <source>
        <dbReference type="Proteomes" id="UP000199341"/>
    </source>
</evidence>
<feature type="transmembrane region" description="Helical" evidence="2">
    <location>
        <begin position="47"/>
        <end position="70"/>
    </location>
</feature>
<feature type="compositionally biased region" description="Pro residues" evidence="1">
    <location>
        <begin position="322"/>
        <end position="343"/>
    </location>
</feature>
<sequence length="402" mass="39691">MGEGHVGAQTGKGRRKREKDGGLDLNVPQVAGSAVAAVVAAKLASNLGVYGTITGAGVVSALGTCGGTILQHVFRRTGRQVHEAALQALPRTRQMPVQAAGTSPERWADGERAYLLEGPHLPTPEPSAADRPVASALDGAALDAALDPTQLLPRDASQNETLSAAFDSTRLLPQDASEEQTRLLASAAADANADPGEDVTPVASPAATSAATGSDGTRLLPHPGAAGVPAGAYSSTTLHRVRRPGWKRPAVAVALAFGLTMGGITLYEAASGHTLSGHGRGTTIGNAFTGHTSSGSGHRTTPAPSETDTPSTAPTSGTGAPSTPPTAPPTTPDHRTTPPPSSPTNPVTRTPGTGGGSSGGSTGGTGSGSGGDHTAGPTPSVTPSTSPSAGPGSDFDGTGTLP</sequence>
<organism evidence="3 4">
    <name type="scientific">Actinacidiphila guanduensis</name>
    <dbReference type="NCBI Taxonomy" id="310781"/>
    <lineage>
        <taxon>Bacteria</taxon>
        <taxon>Bacillati</taxon>
        <taxon>Actinomycetota</taxon>
        <taxon>Actinomycetes</taxon>
        <taxon>Kitasatosporales</taxon>
        <taxon>Streptomycetaceae</taxon>
        <taxon>Actinacidiphila</taxon>
    </lineage>
</organism>
<evidence type="ECO:0000313" key="3">
    <source>
        <dbReference type="EMBL" id="SDN41439.1"/>
    </source>
</evidence>
<name>A0A1H0B729_9ACTN</name>
<proteinExistence type="predicted"/>
<reference evidence="3 4" key="1">
    <citation type="submission" date="2016-10" db="EMBL/GenBank/DDBJ databases">
        <authorList>
            <person name="de Groot N.N."/>
        </authorList>
    </citation>
    <scope>NUCLEOTIDE SEQUENCE [LARGE SCALE GENOMIC DNA]</scope>
    <source>
        <strain evidence="3 4">CGMCC 4.2022</strain>
    </source>
</reference>
<feature type="transmembrane region" description="Helical" evidence="2">
    <location>
        <begin position="250"/>
        <end position="267"/>
    </location>
</feature>